<reference evidence="2" key="1">
    <citation type="submission" date="2022-01" db="EMBL/GenBank/DDBJ databases">
        <title>Microbacterium eymi and Microbacterium rhizovicinus sp. nov., isolated from the rhizospheric soil of Elymus tsukushiensis, a plant native to the Dokdo Islands, Republic of Korea.</title>
        <authorList>
            <person name="Hwang Y.J."/>
        </authorList>
    </citation>
    <scope>NUCLEOTIDE SEQUENCE</scope>
    <source>
        <strain evidence="2">KUDC0405</strain>
    </source>
</reference>
<dbReference type="RefSeq" id="WP_259611587.1">
    <property type="nucleotide sequence ID" value="NZ_CP091139.2"/>
</dbReference>
<protein>
    <submittedName>
        <fullName evidence="2">Uncharacterized protein</fullName>
    </submittedName>
</protein>
<evidence type="ECO:0000256" key="1">
    <source>
        <dbReference type="SAM" id="Phobius"/>
    </source>
</evidence>
<keyword evidence="1" id="KW-1133">Transmembrane helix</keyword>
<accession>A0ABY5NIQ6</accession>
<keyword evidence="1" id="KW-0472">Membrane</keyword>
<keyword evidence="3" id="KW-1185">Reference proteome</keyword>
<sequence length="113" mass="12687">MTAATLTAVPDGSRYVRHGRPLWRRALLRPESVIVLAIVLVLLIGTLTVPFFAQSYTYQTMILNTAPILLMLCRRRWSSSPATSTCRWARCWDSPARCSGSPSRRGSRSPWPP</sequence>
<keyword evidence="1" id="KW-0812">Transmembrane</keyword>
<dbReference type="EMBL" id="CP091139">
    <property type="protein sequence ID" value="UUT35042.1"/>
    <property type="molecule type" value="Genomic_DNA"/>
</dbReference>
<dbReference type="Proteomes" id="UP001054811">
    <property type="component" value="Chromosome"/>
</dbReference>
<proteinExistence type="predicted"/>
<name>A0ABY5NIQ6_9MICO</name>
<gene>
    <name evidence="2" type="ORF">L2X98_32545</name>
</gene>
<feature type="transmembrane region" description="Helical" evidence="1">
    <location>
        <begin position="33"/>
        <end position="50"/>
    </location>
</feature>
<evidence type="ECO:0000313" key="3">
    <source>
        <dbReference type="Proteomes" id="UP001054811"/>
    </source>
</evidence>
<organism evidence="2 3">
    <name type="scientific">Microbacterium elymi</name>
    <dbReference type="NCBI Taxonomy" id="2909587"/>
    <lineage>
        <taxon>Bacteria</taxon>
        <taxon>Bacillati</taxon>
        <taxon>Actinomycetota</taxon>
        <taxon>Actinomycetes</taxon>
        <taxon>Micrococcales</taxon>
        <taxon>Microbacteriaceae</taxon>
        <taxon>Microbacterium</taxon>
    </lineage>
</organism>
<evidence type="ECO:0000313" key="2">
    <source>
        <dbReference type="EMBL" id="UUT35042.1"/>
    </source>
</evidence>